<keyword evidence="1" id="KW-0472">Membrane</keyword>
<gene>
    <name evidence="3" type="ORF">LWI29_033909</name>
</gene>
<dbReference type="PANTHER" id="PTHR47074:SF48">
    <property type="entry name" value="POLYNUCLEOTIDYL TRANSFERASE, RIBONUCLEASE H-LIKE SUPERFAMILY PROTEIN"/>
    <property type="match status" value="1"/>
</dbReference>
<reference evidence="3" key="2">
    <citation type="submission" date="2023-06" db="EMBL/GenBank/DDBJ databases">
        <authorList>
            <person name="Swenson N.G."/>
            <person name="Wegrzyn J.L."/>
            <person name="Mcevoy S.L."/>
        </authorList>
    </citation>
    <scope>NUCLEOTIDE SEQUENCE</scope>
    <source>
        <strain evidence="3">NS2018</strain>
        <tissue evidence="3">Leaf</tissue>
    </source>
</reference>
<feature type="transmembrane region" description="Helical" evidence="1">
    <location>
        <begin position="155"/>
        <end position="177"/>
    </location>
</feature>
<dbReference type="PANTHER" id="PTHR47074">
    <property type="entry name" value="BNAC02G40300D PROTEIN"/>
    <property type="match status" value="1"/>
</dbReference>
<keyword evidence="4" id="KW-1185">Reference proteome</keyword>
<accession>A0AA39SWA1</accession>
<feature type="transmembrane region" description="Helical" evidence="1">
    <location>
        <begin position="108"/>
        <end position="135"/>
    </location>
</feature>
<comment type="caution">
    <text evidence="3">The sequence shown here is derived from an EMBL/GenBank/DDBJ whole genome shotgun (WGS) entry which is preliminary data.</text>
</comment>
<dbReference type="InterPro" id="IPR044730">
    <property type="entry name" value="RNase_H-like_dom_plant"/>
</dbReference>
<dbReference type="Pfam" id="PF13456">
    <property type="entry name" value="RVT_3"/>
    <property type="match status" value="1"/>
</dbReference>
<evidence type="ECO:0000313" key="3">
    <source>
        <dbReference type="EMBL" id="KAK0606076.1"/>
    </source>
</evidence>
<evidence type="ECO:0000313" key="4">
    <source>
        <dbReference type="Proteomes" id="UP001168877"/>
    </source>
</evidence>
<dbReference type="CDD" id="cd06222">
    <property type="entry name" value="RNase_H_like"/>
    <property type="match status" value="1"/>
</dbReference>
<dbReference type="GO" id="GO:0004523">
    <property type="term" value="F:RNA-DNA hybrid ribonuclease activity"/>
    <property type="evidence" value="ECO:0007669"/>
    <property type="project" value="InterPro"/>
</dbReference>
<dbReference type="InterPro" id="IPR052929">
    <property type="entry name" value="RNase_H-like_EbsB-rel"/>
</dbReference>
<dbReference type="Proteomes" id="UP001168877">
    <property type="component" value="Unassembled WGS sequence"/>
</dbReference>
<dbReference type="EMBL" id="JAUESC010000002">
    <property type="protein sequence ID" value="KAK0606076.1"/>
    <property type="molecule type" value="Genomic_DNA"/>
</dbReference>
<dbReference type="InterPro" id="IPR012337">
    <property type="entry name" value="RNaseH-like_sf"/>
</dbReference>
<feature type="domain" description="RNase H type-1" evidence="2">
    <location>
        <begin position="110"/>
        <end position="190"/>
    </location>
</feature>
<evidence type="ECO:0000256" key="1">
    <source>
        <dbReference type="SAM" id="Phobius"/>
    </source>
</evidence>
<dbReference type="InterPro" id="IPR002156">
    <property type="entry name" value="RNaseH_domain"/>
</dbReference>
<protein>
    <recommendedName>
        <fullName evidence="2">RNase H type-1 domain-containing protein</fullName>
    </recommendedName>
</protein>
<evidence type="ECO:0000259" key="2">
    <source>
        <dbReference type="Pfam" id="PF13456"/>
    </source>
</evidence>
<dbReference type="GO" id="GO:0003676">
    <property type="term" value="F:nucleic acid binding"/>
    <property type="evidence" value="ECO:0007669"/>
    <property type="project" value="InterPro"/>
</dbReference>
<name>A0AA39SWA1_ACESA</name>
<dbReference type="AlphaFoldDB" id="A0AA39SWA1"/>
<reference evidence="3" key="1">
    <citation type="journal article" date="2022" name="Plant J.">
        <title>Strategies of tolerance reflected in two North American maple genomes.</title>
        <authorList>
            <person name="McEvoy S.L."/>
            <person name="Sezen U.U."/>
            <person name="Trouern-Trend A."/>
            <person name="McMahon S.M."/>
            <person name="Schaberg P.G."/>
            <person name="Yang J."/>
            <person name="Wegrzyn J.L."/>
            <person name="Swenson N.G."/>
        </authorList>
    </citation>
    <scope>NUCLEOTIDE SEQUENCE</scope>
    <source>
        <strain evidence="3">NS2018</strain>
    </source>
</reference>
<keyword evidence="1" id="KW-0812">Transmembrane</keyword>
<sequence length="219" mass="23103">MVGRPMEIDDILPPGCVVGDKSPTKGVSLGGGASSNGLVVHQANFRCDESIVGWSYDFLSSFRAANFVKEGVARVVPAAVPNWCPQCEGLFKVNVDAAVKNGHIRCGIWVVVAEATAILYGIRFAAFAGFLPAVIDSDAKSVMDIINSGVVPRTEIGLVIQDILSLLSCFPISVFFISRKANMVAHCLTHVAFSSGSSLACMGSLPPNVEFAARADCPI</sequence>
<proteinExistence type="predicted"/>
<organism evidence="3 4">
    <name type="scientific">Acer saccharum</name>
    <name type="common">Sugar maple</name>
    <dbReference type="NCBI Taxonomy" id="4024"/>
    <lineage>
        <taxon>Eukaryota</taxon>
        <taxon>Viridiplantae</taxon>
        <taxon>Streptophyta</taxon>
        <taxon>Embryophyta</taxon>
        <taxon>Tracheophyta</taxon>
        <taxon>Spermatophyta</taxon>
        <taxon>Magnoliopsida</taxon>
        <taxon>eudicotyledons</taxon>
        <taxon>Gunneridae</taxon>
        <taxon>Pentapetalae</taxon>
        <taxon>rosids</taxon>
        <taxon>malvids</taxon>
        <taxon>Sapindales</taxon>
        <taxon>Sapindaceae</taxon>
        <taxon>Hippocastanoideae</taxon>
        <taxon>Acereae</taxon>
        <taxon>Acer</taxon>
    </lineage>
</organism>
<dbReference type="SUPFAM" id="SSF53098">
    <property type="entry name" value="Ribonuclease H-like"/>
    <property type="match status" value="1"/>
</dbReference>
<keyword evidence="1" id="KW-1133">Transmembrane helix</keyword>